<reference evidence="1 2" key="1">
    <citation type="submission" date="2023-02" db="EMBL/GenBank/DDBJ databases">
        <title>LHISI_Scaffold_Assembly.</title>
        <authorList>
            <person name="Stuart O.P."/>
            <person name="Cleave R."/>
            <person name="Magrath M.J.L."/>
            <person name="Mikheyev A.S."/>
        </authorList>
    </citation>
    <scope>NUCLEOTIDE SEQUENCE [LARGE SCALE GENOMIC DNA]</scope>
    <source>
        <strain evidence="1">Daus_M_001</strain>
        <tissue evidence="1">Leg muscle</tissue>
    </source>
</reference>
<keyword evidence="2" id="KW-1185">Reference proteome</keyword>
<sequence length="633" mass="70353">MWVVLNSEVPRADEVTRPGIEPGSPWWEASLVIAQPPRPLYLPWLHTRPCFLLLSLRLAEFQSLVVTGEEEGYVCLVLVLFICHALEPVAPSWFETRSEIVSKIDTENCCTIRVQSWTGDRDEVHFEPPKLAGDVVGVFCDDVLPTSNAYLTSRPEDMTQSLSRGSSPRLALLRPSSPSSLMHSSLHSSGFTFSRPLKPTNTSSAVVSQSPVVVCPLHVARLLHSANWLRRKDRRQSSCGFDRSSSFYYEGSKLLLTSRGKKKNRTNVFQHACTAGSAMVDRARFPAESPPDFHMWESCRMMSLVDGFSRGPPVSLSLSFQRCSVLASFHQHRLSRLQSVHREVKRHVEFHRPVASVLPTSQATHPSVSHTYFPKGFRSSCAGRKGRRDCFDRPAPLGGCEDGGVIDPLLHVRACGRVHVPHAHAACCPSQIPTPIMPSTLPRLYYTAGHMRCSTATVIAREAHIRSAFALGTFKPSSHGDRWGYFCVPEAVSQLAQRALSRALDLATTSLSRQREMLSSSLNSSERVRKTESTERARRCISVLALSIPRTPPWLPHAFETTGRCKLPFHSRVFVLTDAPTRTDDARAAVSTARPFALRNAVAGSASLISTHAAEEDCLKTDFRKYAAHYLFF</sequence>
<name>A0ABQ9I632_9NEOP</name>
<organism evidence="1 2">
    <name type="scientific">Dryococelus australis</name>
    <dbReference type="NCBI Taxonomy" id="614101"/>
    <lineage>
        <taxon>Eukaryota</taxon>
        <taxon>Metazoa</taxon>
        <taxon>Ecdysozoa</taxon>
        <taxon>Arthropoda</taxon>
        <taxon>Hexapoda</taxon>
        <taxon>Insecta</taxon>
        <taxon>Pterygota</taxon>
        <taxon>Neoptera</taxon>
        <taxon>Polyneoptera</taxon>
        <taxon>Phasmatodea</taxon>
        <taxon>Verophasmatodea</taxon>
        <taxon>Anareolatae</taxon>
        <taxon>Phasmatidae</taxon>
        <taxon>Eurycanthinae</taxon>
        <taxon>Dryococelus</taxon>
    </lineage>
</organism>
<evidence type="ECO:0000313" key="2">
    <source>
        <dbReference type="Proteomes" id="UP001159363"/>
    </source>
</evidence>
<protein>
    <submittedName>
        <fullName evidence="1">Uncharacterized protein</fullName>
    </submittedName>
</protein>
<dbReference type="Proteomes" id="UP001159363">
    <property type="component" value="Chromosome 2"/>
</dbReference>
<comment type="caution">
    <text evidence="1">The sequence shown here is derived from an EMBL/GenBank/DDBJ whole genome shotgun (WGS) entry which is preliminary data.</text>
</comment>
<accession>A0ABQ9I632</accession>
<dbReference type="EMBL" id="JARBHB010000002">
    <property type="protein sequence ID" value="KAJ8892111.1"/>
    <property type="molecule type" value="Genomic_DNA"/>
</dbReference>
<evidence type="ECO:0000313" key="1">
    <source>
        <dbReference type="EMBL" id="KAJ8892111.1"/>
    </source>
</evidence>
<proteinExistence type="predicted"/>
<gene>
    <name evidence="1" type="ORF">PR048_004691</name>
</gene>